<gene>
    <name evidence="2" type="primary">fis</name>
    <name evidence="2" type="ORF">AGA_1793</name>
    <name evidence="3" type="ORF">GOB80_00060</name>
</gene>
<dbReference type="Proteomes" id="UP000657200">
    <property type="component" value="Unassembled WGS sequence"/>
</dbReference>
<reference evidence="3 5" key="3">
    <citation type="journal article" date="2020" name="Int. J. Syst. Evol. Microbiol.">
        <title>Novel acetic acid bacteria from cider fermentations: Acetobacter conturbans sp. nov. and Acetobacter fallax sp. nov.</title>
        <authorList>
            <person name="Sombolestani A.S."/>
            <person name="Cleenwerck I."/>
            <person name="Cnockaert M."/>
            <person name="Borremans W."/>
            <person name="Wieme A.D."/>
            <person name="De Vuyst L."/>
            <person name="Vandamme P."/>
        </authorList>
    </citation>
    <scope>NUCLEOTIDE SEQUENCE [LARGE SCALE GENOMIC DNA]</scope>
    <source>
        <strain evidence="3 5">LMG 23848</strain>
    </source>
</reference>
<accession>A0A0U5BJT1</accession>
<dbReference type="Proteomes" id="UP000068250">
    <property type="component" value="Chromosome I"/>
</dbReference>
<dbReference type="InterPro" id="IPR009057">
    <property type="entry name" value="Homeodomain-like_sf"/>
</dbReference>
<proteinExistence type="predicted"/>
<evidence type="ECO:0000313" key="2">
    <source>
        <dbReference type="EMBL" id="CEF56120.1"/>
    </source>
</evidence>
<reference evidence="4" key="1">
    <citation type="submission" date="2014-09" db="EMBL/GenBank/DDBJ databases">
        <authorList>
            <person name="Illeghems K.G."/>
        </authorList>
    </citation>
    <scope>NUCLEOTIDE SEQUENCE [LARGE SCALE GENOMIC DNA]</scope>
    <source>
        <strain evidence="4">LMG 23848T</strain>
    </source>
</reference>
<name>A0A0U5BJT1_9PROT</name>
<dbReference type="PRINTS" id="PR01590">
    <property type="entry name" value="HTHFIS"/>
</dbReference>
<dbReference type="RefSeq" id="WP_083503592.1">
    <property type="nucleotide sequence ID" value="NZ_LN609302.1"/>
</dbReference>
<reference evidence="2" key="2">
    <citation type="submission" date="2014-09" db="EMBL/GenBank/DDBJ databases">
        <authorList>
            <person name="Magalhaes I.L.F."/>
            <person name="Oliveira U."/>
            <person name="Santos F.R."/>
            <person name="Vidigal T.H.D.A."/>
            <person name="Brescovit A.D."/>
            <person name="Santos A.J."/>
        </authorList>
    </citation>
    <scope>NUCLEOTIDE SEQUENCE</scope>
    <source>
        <strain evidence="2">LMG 23848T</strain>
    </source>
</reference>
<dbReference type="InterPro" id="IPR002197">
    <property type="entry name" value="HTH_Fis"/>
</dbReference>
<dbReference type="PATRIC" id="fig|431306.5.peg.1833"/>
<evidence type="ECO:0000313" key="3">
    <source>
        <dbReference type="EMBL" id="NHO38089.1"/>
    </source>
</evidence>
<dbReference type="SUPFAM" id="SSF55781">
    <property type="entry name" value="GAF domain-like"/>
    <property type="match status" value="1"/>
</dbReference>
<dbReference type="SUPFAM" id="SSF46689">
    <property type="entry name" value="Homeodomain-like"/>
    <property type="match status" value="1"/>
</dbReference>
<dbReference type="InterPro" id="IPR029016">
    <property type="entry name" value="GAF-like_dom_sf"/>
</dbReference>
<feature type="domain" description="DNA binding HTH" evidence="1">
    <location>
        <begin position="281"/>
        <end position="318"/>
    </location>
</feature>
<protein>
    <submittedName>
        <fullName evidence="3">Fis family transcriptional regulator</fullName>
    </submittedName>
    <submittedName>
        <fullName evidence="2">Transcriptional regulator, Fis family</fullName>
    </submittedName>
</protein>
<dbReference type="EMBL" id="WOTE01000001">
    <property type="protein sequence ID" value="NHO38089.1"/>
    <property type="molecule type" value="Genomic_DNA"/>
</dbReference>
<sequence length="322" mass="34657">MNGNLSRVKVAEQNILPDTSNSKTPATSDIRIQQSWERCASAYNLDPSQGWMADVLSGAEFRQASGRSALLLKSAMGEMRRLFDLVQGMGLMVLLADPDATILARCADETHLSVCRRLHLRKGAIWHESAAGTNGVGTCVKEKCPIFLGQGEHWRFCFSLLASYAAPVFDAQGRVAGALNLAAFSGNTTKPYAALVMETLLQSGRRIEEQLFRAHYAGNKILTLGPAEGCSAPLVALNAGGEVIGATHATRAMMGWTDDMIKDHPNLLTELESDTEISLQKAEESVVRSALAASHGNVAATARGLGISRATLYRKMKALNIQ</sequence>
<organism evidence="2 4">
    <name type="scientific">Acetobacter ghanensis</name>
    <dbReference type="NCBI Taxonomy" id="431306"/>
    <lineage>
        <taxon>Bacteria</taxon>
        <taxon>Pseudomonadati</taxon>
        <taxon>Pseudomonadota</taxon>
        <taxon>Alphaproteobacteria</taxon>
        <taxon>Acetobacterales</taxon>
        <taxon>Acetobacteraceae</taxon>
        <taxon>Acetobacter</taxon>
    </lineage>
</organism>
<dbReference type="Pfam" id="PF02954">
    <property type="entry name" value="HTH_8"/>
    <property type="match status" value="1"/>
</dbReference>
<dbReference type="OrthoDB" id="9805953at2"/>
<dbReference type="EMBL" id="LN609302">
    <property type="protein sequence ID" value="CEF56120.1"/>
    <property type="molecule type" value="Genomic_DNA"/>
</dbReference>
<evidence type="ECO:0000259" key="1">
    <source>
        <dbReference type="Pfam" id="PF02954"/>
    </source>
</evidence>
<dbReference type="Gene3D" id="1.10.10.60">
    <property type="entry name" value="Homeodomain-like"/>
    <property type="match status" value="1"/>
</dbReference>
<evidence type="ECO:0000313" key="5">
    <source>
        <dbReference type="Proteomes" id="UP000657200"/>
    </source>
</evidence>
<dbReference type="Gene3D" id="3.30.450.40">
    <property type="match status" value="1"/>
</dbReference>
<evidence type="ECO:0000313" key="4">
    <source>
        <dbReference type="Proteomes" id="UP000068250"/>
    </source>
</evidence>
<dbReference type="GO" id="GO:0043565">
    <property type="term" value="F:sequence-specific DNA binding"/>
    <property type="evidence" value="ECO:0007669"/>
    <property type="project" value="InterPro"/>
</dbReference>
<dbReference type="AlphaFoldDB" id="A0A0U5BJT1"/>
<dbReference type="STRING" id="431306.AGA_1793"/>
<keyword evidence="5" id="KW-1185">Reference proteome</keyword>